<evidence type="ECO:0000313" key="1">
    <source>
        <dbReference type="EMBL" id="VFU58137.1"/>
    </source>
</evidence>
<dbReference type="EMBL" id="CAADRP010001974">
    <property type="protein sequence ID" value="VFU58137.1"/>
    <property type="molecule type" value="Genomic_DNA"/>
</dbReference>
<dbReference type="AlphaFoldDB" id="A0A6N2NAN8"/>
<name>A0A6N2NAN8_SALVM</name>
<protein>
    <submittedName>
        <fullName evidence="1">Uncharacterized protein</fullName>
    </submittedName>
</protein>
<gene>
    <name evidence="1" type="ORF">SVIM_LOCUS423197</name>
</gene>
<accession>A0A6N2NAN8</accession>
<sequence>MVLSNPYFQSRGLQVRVLLYLQWTTICVARAGVEQYIFLGLLVFGFSGFLGSSPELEISGFLGLSSELGVSGFVGVRVDFFWVDGWMSEMNK</sequence>
<reference evidence="1" key="1">
    <citation type="submission" date="2019-03" db="EMBL/GenBank/DDBJ databases">
        <authorList>
            <person name="Mank J."/>
            <person name="Almeida P."/>
        </authorList>
    </citation>
    <scope>NUCLEOTIDE SEQUENCE</scope>
    <source>
        <strain evidence="1">78183</strain>
    </source>
</reference>
<organism evidence="1">
    <name type="scientific">Salix viminalis</name>
    <name type="common">Common osier</name>
    <name type="synonym">Basket willow</name>
    <dbReference type="NCBI Taxonomy" id="40686"/>
    <lineage>
        <taxon>Eukaryota</taxon>
        <taxon>Viridiplantae</taxon>
        <taxon>Streptophyta</taxon>
        <taxon>Embryophyta</taxon>
        <taxon>Tracheophyta</taxon>
        <taxon>Spermatophyta</taxon>
        <taxon>Magnoliopsida</taxon>
        <taxon>eudicotyledons</taxon>
        <taxon>Gunneridae</taxon>
        <taxon>Pentapetalae</taxon>
        <taxon>rosids</taxon>
        <taxon>fabids</taxon>
        <taxon>Malpighiales</taxon>
        <taxon>Salicaceae</taxon>
        <taxon>Saliceae</taxon>
        <taxon>Salix</taxon>
    </lineage>
</organism>
<proteinExistence type="predicted"/>